<dbReference type="InterPro" id="IPR001227">
    <property type="entry name" value="Ac_transferase_dom_sf"/>
</dbReference>
<dbReference type="Gene3D" id="3.40.50.720">
    <property type="entry name" value="NAD(P)-binding Rossmann-like Domain"/>
    <property type="match status" value="2"/>
</dbReference>
<evidence type="ECO:0000256" key="4">
    <source>
        <dbReference type="ARBA" id="ARBA00022857"/>
    </source>
</evidence>
<dbReference type="CDD" id="cd00833">
    <property type="entry name" value="PKS"/>
    <property type="match status" value="1"/>
</dbReference>
<feature type="region of interest" description="C-terminal hotdog fold" evidence="8">
    <location>
        <begin position="1724"/>
        <end position="1879"/>
    </location>
</feature>
<dbReference type="InterPro" id="IPR011032">
    <property type="entry name" value="GroES-like_sf"/>
</dbReference>
<dbReference type="Gene3D" id="3.40.47.10">
    <property type="match status" value="1"/>
</dbReference>
<dbReference type="InterPro" id="IPR014031">
    <property type="entry name" value="Ketoacyl_synth_C"/>
</dbReference>
<dbReference type="InterPro" id="IPR049900">
    <property type="entry name" value="PKS_mFAS_DH"/>
</dbReference>
<dbReference type="InterPro" id="IPR013217">
    <property type="entry name" value="Methyltransf_12"/>
</dbReference>
<dbReference type="InterPro" id="IPR020841">
    <property type="entry name" value="PKS_Beta-ketoAc_synthase_dom"/>
</dbReference>
<dbReference type="InterPro" id="IPR049551">
    <property type="entry name" value="PKS_DH_C"/>
</dbReference>
<name>A0A553I1Z4_9PEZI</name>
<dbReference type="Pfam" id="PF23114">
    <property type="entry name" value="NAD-bd_HRPKS_sdrA"/>
    <property type="match status" value="1"/>
</dbReference>
<dbReference type="Pfam" id="PF14765">
    <property type="entry name" value="PS-DH"/>
    <property type="match status" value="1"/>
</dbReference>
<dbReference type="STRING" id="2512241.A0A553I1Z4"/>
<dbReference type="Gene3D" id="3.30.70.3290">
    <property type="match status" value="1"/>
</dbReference>
<dbReference type="SUPFAM" id="SSF53901">
    <property type="entry name" value="Thiolase-like"/>
    <property type="match status" value="1"/>
</dbReference>
<dbReference type="Proteomes" id="UP000319160">
    <property type="component" value="Unassembled WGS sequence"/>
</dbReference>
<dbReference type="Pfam" id="PF08240">
    <property type="entry name" value="ADH_N"/>
    <property type="match status" value="1"/>
</dbReference>
<feature type="transmembrane region" description="Helical" evidence="9">
    <location>
        <begin position="129"/>
        <end position="153"/>
    </location>
</feature>
<dbReference type="SMART" id="SM00829">
    <property type="entry name" value="PKS_ER"/>
    <property type="match status" value="1"/>
</dbReference>
<dbReference type="InterPro" id="IPR049326">
    <property type="entry name" value="Rhodopsin_dom_fungi"/>
</dbReference>
<evidence type="ECO:0000259" key="11">
    <source>
        <dbReference type="PROSITE" id="PS52004"/>
    </source>
</evidence>
<dbReference type="OrthoDB" id="329835at2759"/>
<feature type="domain" description="PKS/mFAS DH" evidence="12">
    <location>
        <begin position="1565"/>
        <end position="1879"/>
    </location>
</feature>
<dbReference type="InterPro" id="IPR056501">
    <property type="entry name" value="NAD-bd_HRPKS_sdrA"/>
</dbReference>
<keyword evidence="9" id="KW-1133">Transmembrane helix</keyword>
<dbReference type="PANTHER" id="PTHR43775:SF29">
    <property type="entry name" value="ASPERFURANONE POLYKETIDE SYNTHASE AFOG-RELATED"/>
    <property type="match status" value="1"/>
</dbReference>
<dbReference type="InterPro" id="IPR036291">
    <property type="entry name" value="NAD(P)-bd_dom_sf"/>
</dbReference>
<dbReference type="Gene3D" id="3.40.50.150">
    <property type="entry name" value="Vaccinia Virus protein VP39"/>
    <property type="match status" value="1"/>
</dbReference>
<dbReference type="Pfam" id="PF08659">
    <property type="entry name" value="KR"/>
    <property type="match status" value="1"/>
</dbReference>
<dbReference type="Pfam" id="PF03959">
    <property type="entry name" value="FSH1"/>
    <property type="match status" value="1"/>
</dbReference>
<dbReference type="SUPFAM" id="SSF52151">
    <property type="entry name" value="FabD/lysophospholipase-like"/>
    <property type="match status" value="1"/>
</dbReference>
<dbReference type="EMBL" id="VFLP01000024">
    <property type="protein sequence ID" value="TRX94219.1"/>
    <property type="molecule type" value="Genomic_DNA"/>
</dbReference>
<gene>
    <name evidence="13" type="ORF">FHL15_004987</name>
</gene>
<keyword evidence="7" id="KW-0012">Acyltransferase</keyword>
<dbReference type="InterPro" id="IPR009081">
    <property type="entry name" value="PP-bd_ACP"/>
</dbReference>
<feature type="domain" description="Ketosynthase family 3 (KS3)" evidence="11">
    <location>
        <begin position="617"/>
        <end position="1012"/>
    </location>
</feature>
<dbReference type="GO" id="GO:0004312">
    <property type="term" value="F:fatty acid synthase activity"/>
    <property type="evidence" value="ECO:0007669"/>
    <property type="project" value="TreeGrafter"/>
</dbReference>
<dbReference type="SUPFAM" id="SSF53474">
    <property type="entry name" value="alpha/beta-Hydrolases"/>
    <property type="match status" value="1"/>
</dbReference>
<dbReference type="SUPFAM" id="SSF47336">
    <property type="entry name" value="ACP-like"/>
    <property type="match status" value="1"/>
</dbReference>
<dbReference type="GO" id="GO:0006633">
    <property type="term" value="P:fatty acid biosynthetic process"/>
    <property type="evidence" value="ECO:0007669"/>
    <property type="project" value="InterPro"/>
</dbReference>
<feature type="region of interest" description="N-terminal hotdog fold" evidence="8">
    <location>
        <begin position="1565"/>
        <end position="1697"/>
    </location>
</feature>
<dbReference type="SMART" id="SM00825">
    <property type="entry name" value="PKS_KS"/>
    <property type="match status" value="1"/>
</dbReference>
<keyword evidence="3" id="KW-0808">Transferase</keyword>
<evidence type="ECO:0000313" key="13">
    <source>
        <dbReference type="EMBL" id="TRX94219.1"/>
    </source>
</evidence>
<dbReference type="GO" id="GO:0004315">
    <property type="term" value="F:3-oxoacyl-[acyl-carrier-protein] synthase activity"/>
    <property type="evidence" value="ECO:0007669"/>
    <property type="project" value="InterPro"/>
</dbReference>
<feature type="transmembrane region" description="Helical" evidence="9">
    <location>
        <begin position="90"/>
        <end position="117"/>
    </location>
</feature>
<dbReference type="Pfam" id="PF08242">
    <property type="entry name" value="Methyltransf_12"/>
    <property type="match status" value="1"/>
</dbReference>
<dbReference type="GO" id="GO:0016491">
    <property type="term" value="F:oxidoreductase activity"/>
    <property type="evidence" value="ECO:0007669"/>
    <property type="project" value="UniProtKB-KW"/>
</dbReference>
<organism evidence="13 14">
    <name type="scientific">Xylaria flabelliformis</name>
    <dbReference type="NCBI Taxonomy" id="2512241"/>
    <lineage>
        <taxon>Eukaryota</taxon>
        <taxon>Fungi</taxon>
        <taxon>Dikarya</taxon>
        <taxon>Ascomycota</taxon>
        <taxon>Pezizomycotina</taxon>
        <taxon>Sordariomycetes</taxon>
        <taxon>Xylariomycetidae</taxon>
        <taxon>Xylariales</taxon>
        <taxon>Xylariaceae</taxon>
        <taxon>Xylaria</taxon>
    </lineage>
</organism>
<dbReference type="Pfam" id="PF00109">
    <property type="entry name" value="ketoacyl-synt"/>
    <property type="match status" value="2"/>
</dbReference>
<dbReference type="PROSITE" id="PS52004">
    <property type="entry name" value="KS3_2"/>
    <property type="match status" value="1"/>
</dbReference>
<dbReference type="Pfam" id="PF02801">
    <property type="entry name" value="Ketoacyl-synt_C"/>
    <property type="match status" value="1"/>
</dbReference>
<proteinExistence type="predicted"/>
<dbReference type="PROSITE" id="PS00606">
    <property type="entry name" value="KS3_1"/>
    <property type="match status" value="1"/>
</dbReference>
<dbReference type="Pfam" id="PF20684">
    <property type="entry name" value="Fung_rhodopsin"/>
    <property type="match status" value="1"/>
</dbReference>
<dbReference type="SUPFAM" id="SSF50129">
    <property type="entry name" value="GroES-like"/>
    <property type="match status" value="1"/>
</dbReference>
<dbReference type="InterPro" id="IPR013154">
    <property type="entry name" value="ADH-like_N"/>
</dbReference>
<feature type="transmembrane region" description="Helical" evidence="9">
    <location>
        <begin position="12"/>
        <end position="37"/>
    </location>
</feature>
<dbReference type="SUPFAM" id="SSF51735">
    <property type="entry name" value="NAD(P)-binding Rossmann-fold domains"/>
    <property type="match status" value="2"/>
</dbReference>
<dbReference type="Gene3D" id="3.40.50.1820">
    <property type="entry name" value="alpha/beta hydrolase"/>
    <property type="match status" value="1"/>
</dbReference>
<evidence type="ECO:0000256" key="2">
    <source>
        <dbReference type="ARBA" id="ARBA00022553"/>
    </source>
</evidence>
<dbReference type="InterPro" id="IPR018201">
    <property type="entry name" value="Ketoacyl_synth_AS"/>
</dbReference>
<dbReference type="Gene3D" id="3.90.180.10">
    <property type="entry name" value="Medium-chain alcohol dehydrogenases, catalytic domain"/>
    <property type="match status" value="1"/>
</dbReference>
<evidence type="ECO:0000256" key="5">
    <source>
        <dbReference type="ARBA" id="ARBA00023002"/>
    </source>
</evidence>
<dbReference type="InterPro" id="IPR016035">
    <property type="entry name" value="Acyl_Trfase/lysoPLipase"/>
</dbReference>
<reference evidence="14" key="1">
    <citation type="submission" date="2019-06" db="EMBL/GenBank/DDBJ databases">
        <title>Draft genome sequence of the griseofulvin-producing fungus Xylaria cubensis strain G536.</title>
        <authorList>
            <person name="Mead M.E."/>
            <person name="Raja H.A."/>
            <person name="Steenwyk J.L."/>
            <person name="Knowles S.L."/>
            <person name="Oberlies N.H."/>
            <person name="Rokas A."/>
        </authorList>
    </citation>
    <scope>NUCLEOTIDE SEQUENCE [LARGE SCALE GENOMIC DNA]</scope>
    <source>
        <strain evidence="14">G536</strain>
    </source>
</reference>
<dbReference type="InterPro" id="IPR014043">
    <property type="entry name" value="Acyl_transferase_dom"/>
</dbReference>
<dbReference type="InterPro" id="IPR057326">
    <property type="entry name" value="KR_dom"/>
</dbReference>
<dbReference type="GO" id="GO:0044550">
    <property type="term" value="P:secondary metabolite biosynthetic process"/>
    <property type="evidence" value="ECO:0007669"/>
    <property type="project" value="TreeGrafter"/>
</dbReference>
<keyword evidence="1" id="KW-0596">Phosphopantetheine</keyword>
<evidence type="ECO:0000256" key="8">
    <source>
        <dbReference type="PROSITE-ProRule" id="PRU01363"/>
    </source>
</evidence>
<dbReference type="GO" id="GO:0031177">
    <property type="term" value="F:phosphopantetheine binding"/>
    <property type="evidence" value="ECO:0007669"/>
    <property type="project" value="InterPro"/>
</dbReference>
<feature type="active site" description="Proton donor; for dehydratase activity" evidence="8">
    <location>
        <position position="1790"/>
    </location>
</feature>
<evidence type="ECO:0000259" key="10">
    <source>
        <dbReference type="PROSITE" id="PS50075"/>
    </source>
</evidence>
<evidence type="ECO:0000259" key="12">
    <source>
        <dbReference type="PROSITE" id="PS52019"/>
    </source>
</evidence>
<dbReference type="InterPro" id="IPR020807">
    <property type="entry name" value="PKS_DH"/>
</dbReference>
<dbReference type="InterPro" id="IPR029058">
    <property type="entry name" value="AB_hydrolase_fold"/>
</dbReference>
<dbReference type="SUPFAM" id="SSF55048">
    <property type="entry name" value="Probable ACP-binding domain of malonyl-CoA ACP transacylase"/>
    <property type="match status" value="1"/>
</dbReference>
<keyword evidence="6" id="KW-0511">Multifunctional enzyme</keyword>
<protein>
    <submittedName>
        <fullName evidence="13">Uncharacterized protein</fullName>
    </submittedName>
</protein>
<feature type="transmembrane region" description="Helical" evidence="9">
    <location>
        <begin position="49"/>
        <end position="70"/>
    </location>
</feature>
<feature type="active site" description="Proton acceptor; for dehydratase activity" evidence="8">
    <location>
        <position position="1597"/>
    </location>
</feature>
<comment type="caution">
    <text evidence="13">The sequence shown here is derived from an EMBL/GenBank/DDBJ whole genome shotgun (WGS) entry which is preliminary data.</text>
</comment>
<dbReference type="Pfam" id="PF00698">
    <property type="entry name" value="Acyl_transf_1"/>
    <property type="match status" value="1"/>
</dbReference>
<dbReference type="SMART" id="SM00827">
    <property type="entry name" value="PKS_AT"/>
    <property type="match status" value="1"/>
</dbReference>
<dbReference type="Gene3D" id="1.10.1200.10">
    <property type="entry name" value="ACP-like"/>
    <property type="match status" value="1"/>
</dbReference>
<keyword evidence="2" id="KW-0597">Phosphoprotein</keyword>
<dbReference type="InterPro" id="IPR049552">
    <property type="entry name" value="PKS_DH_N"/>
</dbReference>
<dbReference type="InterPro" id="IPR036736">
    <property type="entry name" value="ACP-like_sf"/>
</dbReference>
<feature type="domain" description="Carrier" evidence="10">
    <location>
        <begin position="3091"/>
        <end position="3165"/>
    </location>
</feature>
<dbReference type="Gene3D" id="3.40.366.10">
    <property type="entry name" value="Malonyl-Coenzyme A Acyl Carrier Protein, domain 2"/>
    <property type="match status" value="1"/>
</dbReference>
<sequence length="3168" mass="351499">MDSLHPNKPHPAFLGISIALGVLTLLATICVALRFIHRRRTIELWWDDWTILAALIFCIGVFINTVLATLPSLGAAGYHITQYSVPQLNTWFKIVLAGEVLYNFSSALSRISVLLFYRRIFSVDRYFLIFMRVMIFLIAGTSIAAVFGLIFTTNPVEAQWNVLLPHTSINTRAFYDSTAALNIAFDLAVFGLVQRKVWKLHLDKNRKTLLSFLLLLGAFSVIASILRLAYLLVLDFNDVTYSLSTAWLWTVVEIVLYVICACLPGVYAFVKSTSGSQRTGISKSTDYSKSTIKTISSAPTKSKRIRPEFEDYESRNFLDGSNYQVICEPEIESGYNMRPLDPLTYIRFGRSTPEPPSLVLTIISRTPIRYHLRSLCKPAALVFDFVDGTYPWPAPPEILTIYGENQPHLSYYDGSATSALAAVDNLAAYVIENGPYSAVMGFSMGGSLAATLLLKPHDENVDKPEWATARTMIQSAVFLSSMQPMATTALRREKMEKVQTQEIGLRGKWNFIDIPTLHIRSPTDREIPGESETLVQMCCKDKRAEIVHDAGHAVPVNLAHVKATATGIQKILNLTSAGLSLASHGGIYVGQDLPEDTAYWFNRVDGEQAGGQSNDACEPLAIIGLAFEFPQTATSAETFWQLVHNGETTSSDFPTDRFNIDAFYHPDQDRPSTLPLRGGHFLKENLGAFDAPFFSITPSEAACMDPQHRHMLETSYHALEDDYEADQKHAAMGLVPSMMANRLSWFFNFKGTSMNLDSACSSSLVALHLACQDLRVGNADMALVGGANLVYHPNFMKTMSDFNFLSPDSHCWSFGERANGYARGEGIAIIVVKRLSDALRDNNTIRAIIRNTGSNQDGKTPGITQPSGDAQVNLIKDTYRRGNIDMGPTRFFQAHATGTAVGDPIEGNAIGRAFKGYREENDPLYVGAVKANIGHLEGCSGLAGVIITILVLEKGIIPPISGLELVNKRIDAEQLHLIFPREPIAWPDSPVRRACVNSFGFGGTNAVAILDDAYNYMRLKGIQGYHRTHRTANIVASPFSPTSTKCERSCQRFKTAKLEAVEPMPPEKYSAQLQTAVKRNPTNAHRVLVLSAPDKQGAERLNDLYHVYLKTRPDDFKFDDLAYAMITNRSQFSWRSFAIAKPNGCSPSREVIEFSKPIKSLKDPRIAFIFTGQGAQYLGMGRELVSFSVFRDSLATCGEYLETLGCGWSPLAILNSKSTEPDINSPEISQPLTTILQIALVDLLKSFGIVASVSIGHSSGEIAGAYASGALSKYSAVKVAYYRGLLSSQLASTRKDLSMMAVGLSRQEILPYLTRLDTSEDEFDVEIGCINSPNSITLTGISHQLAIIESYLKADAVFARMLRVPTAYHSRHMRSIAEQYAASIRDIENEKSPLENIPMISSVTGELIKAQDLLTARYWVLNLISSVEFEAAFTKLLTYSAKTPRRQLKKAPNSNIHSITHVLEVGPHGALQGPVRDIVTAHPGGRPRYIATLTRGEDASLSISKLVGYLHCAGFHINFSSIDGLNTTSRPIPPDMPHYPFNHSQRHWIESSLSRNFRFRDTPRHDLLGTRSIDWNPQMAIWRNVMRLSELLWLEDHKIGGIVVLPAAAILTMAVESYRQLHGISRFFNGVYISNTTFSHAVSFPSGVSKIETQFALMPSSYTVDLQPTSEFRLFLLENGSYIECARGFIRGIRDETDKNAVVAAGPWKPRDTLGTWIRKIEESCFKHTESPYRELAGTELQYGPSFQNLSGVTVGAHGQVSAVVATNTWRVENMAWPAAPFVLHPATLDGIFQSSLYSHLAKRPDGLPTMMPVRVAGLYIDSCVSELNDDPIRISAKPSTHIHNDSSTDIVGTCYHTGLPLVYVVGLETATISDVRSSRTKADKTRRLCTRLVWKEDIDTMTQRDILQYCTHERPKQQPNAVEAYRLQKVAIMCFVEEALSFLDENPSLELEGHLEWYVGWMRIQKELLARSDPESSLLKASVQTLLADPHERQRVNHEVKCAPGDGFFFIEIGEHLIDILRGEVDPLDLMFRDGLADRYYEEMLGNEHHAYPVAQFLDLLCFKNPSMKILEVGAGTGGQTTRVLDAMNHNGVRKWEQYDYTDISAGFFAAAKDKFASHIGYMNFRLCDISKDPTSQGFEEYSYDLVIASHVLHATSNLRDSLRNVRRLLKPNGKFLLFETTRPEAIPIGFAFGILQGWWEPLRFEARSTHSPCVSVDCWDSLLKETGFAGVDVDIPGQQEPYCRSASILLSTAVGGDSKVFSSATHVYIVVNDQVEAQVSIAAALRSNIQETITLASEIRTLTELSNQKISEPSLTIFLSEIDDVLIDEISSNDYETLQSALVRAKNILWVTRTEPLSETQPKLQLSTGLGRSLMSEDSIRKFVHLDLTHCKRVLEDEVHFIHELAEGILNLPVECIENDYVVLQNKLHICRLTEYVEMDEKIAQAVSPRQNREIQPTHETRLELFSPGPNAGPVEWRELERDECHDGCPDLEDVVRIQVQAVGLTFRDYLAVKGQLKATSLGNECAGVVIQSGSQSAFKPGDQVCFISSSGACSVVDIRSRALIKIPQTLSLVSAVSMCTAQWIAYYALVRLAHLQQGEIVLIHQGSSCVGQMAIQLARNFSCRVLVTVGSANRAKFLHDECSIPEDDMFRIDDPMLLYNIRQSTKQQGVDVVIGAILDSAKEYGSDLLACLGPCGRLVDTSLLIPATAVQNSIFKGLSWNTSTSTINMAGLIQKKPDLFYATFQSALRLAFDEHFKPPRSIRTFAPGEVNLAFDTFEKREEICKRVITLDLHLTVPASIKTKSTYQFHKNATYIIGGGLGGIGRSVARWMASRGARNLILPSRSGVSTDTSKLFVNELEKQGVCIATPKVDLADYRELESVLQGLTKDNLFANMSYDDWCISVKSKANGSWNLHSTLPNGLDFFIMLASVNGIFGGRAQANYAAANAFQDALAHYRVSLGEKAISIDLGLMIGEGIVAEDVELLSALRRWGQFMDVEQNELIALLDHYCNPGLSLSPQNQAQIVIGVETAAAIRAKGIDIHHSFYRPLFRQLFRMDVPEADGSHGAEIRIDYATALRQVSSDDAAGELITTWLKTKIAQTLNLQQIDVDEEKPIHVYGIDSLVAIDLKNWFTKEVGAEIQVFILLGNKPLREVAFEAAQCSKFR</sequence>
<dbReference type="InterPro" id="IPR016039">
    <property type="entry name" value="Thiolase-like"/>
</dbReference>
<evidence type="ECO:0000313" key="14">
    <source>
        <dbReference type="Proteomes" id="UP000319160"/>
    </source>
</evidence>
<keyword evidence="9" id="KW-0472">Membrane</keyword>
<dbReference type="CDD" id="cd02440">
    <property type="entry name" value="AdoMet_MTases"/>
    <property type="match status" value="1"/>
</dbReference>
<evidence type="ECO:0000256" key="6">
    <source>
        <dbReference type="ARBA" id="ARBA00023268"/>
    </source>
</evidence>
<dbReference type="Gene3D" id="3.10.129.110">
    <property type="entry name" value="Polyketide synthase dehydratase"/>
    <property type="match status" value="1"/>
</dbReference>
<feature type="transmembrane region" description="Helical" evidence="9">
    <location>
        <begin position="246"/>
        <end position="270"/>
    </location>
</feature>
<keyword evidence="9" id="KW-0812">Transmembrane</keyword>
<dbReference type="InterPro" id="IPR020843">
    <property type="entry name" value="ER"/>
</dbReference>
<dbReference type="InterPro" id="IPR016036">
    <property type="entry name" value="Malonyl_transacylase_ACP-bd"/>
</dbReference>
<dbReference type="InterPro" id="IPR050091">
    <property type="entry name" value="PKS_NRPS_Biosynth_Enz"/>
</dbReference>
<keyword evidence="5" id="KW-0560">Oxidoreductase</keyword>
<dbReference type="InterPro" id="IPR014030">
    <property type="entry name" value="Ketoacyl_synth_N"/>
</dbReference>
<keyword evidence="4" id="KW-0521">NADP</keyword>
<dbReference type="InterPro" id="IPR020806">
    <property type="entry name" value="PKS_PP-bd"/>
</dbReference>
<dbReference type="InterPro" id="IPR042104">
    <property type="entry name" value="PKS_dehydratase_sf"/>
</dbReference>
<dbReference type="InterPro" id="IPR005645">
    <property type="entry name" value="FSH-like_dom"/>
</dbReference>
<dbReference type="SMART" id="SM00823">
    <property type="entry name" value="PKS_PP"/>
    <property type="match status" value="1"/>
</dbReference>
<dbReference type="CDD" id="cd05195">
    <property type="entry name" value="enoyl_red"/>
    <property type="match status" value="1"/>
</dbReference>
<keyword evidence="14" id="KW-1185">Reference proteome</keyword>
<dbReference type="Pfam" id="PF21089">
    <property type="entry name" value="PKS_DH_N"/>
    <property type="match status" value="1"/>
</dbReference>
<evidence type="ECO:0000256" key="9">
    <source>
        <dbReference type="SAM" id="Phobius"/>
    </source>
</evidence>
<dbReference type="InterPro" id="IPR013968">
    <property type="entry name" value="PKS_KR"/>
</dbReference>
<accession>A0A553I1Z4</accession>
<dbReference type="PROSITE" id="PS50075">
    <property type="entry name" value="CARRIER"/>
    <property type="match status" value="1"/>
</dbReference>
<evidence type="ECO:0000256" key="7">
    <source>
        <dbReference type="ARBA" id="ARBA00023315"/>
    </source>
</evidence>
<dbReference type="InterPro" id="IPR029063">
    <property type="entry name" value="SAM-dependent_MTases_sf"/>
</dbReference>
<dbReference type="PROSITE" id="PS52019">
    <property type="entry name" value="PKS_MFAS_DH"/>
    <property type="match status" value="1"/>
</dbReference>
<dbReference type="Pfam" id="PF23297">
    <property type="entry name" value="ACP_SdgA_C"/>
    <property type="match status" value="1"/>
</dbReference>
<evidence type="ECO:0000256" key="3">
    <source>
        <dbReference type="ARBA" id="ARBA00022679"/>
    </source>
</evidence>
<dbReference type="PANTHER" id="PTHR43775">
    <property type="entry name" value="FATTY ACID SYNTHASE"/>
    <property type="match status" value="1"/>
</dbReference>
<feature type="transmembrane region" description="Helical" evidence="9">
    <location>
        <begin position="213"/>
        <end position="234"/>
    </location>
</feature>
<evidence type="ECO:0000256" key="1">
    <source>
        <dbReference type="ARBA" id="ARBA00022450"/>
    </source>
</evidence>
<dbReference type="SMART" id="SM00822">
    <property type="entry name" value="PKS_KR"/>
    <property type="match status" value="1"/>
</dbReference>
<dbReference type="SUPFAM" id="SSF53335">
    <property type="entry name" value="S-adenosyl-L-methionine-dependent methyltransferases"/>
    <property type="match status" value="1"/>
</dbReference>
<dbReference type="SMART" id="SM00826">
    <property type="entry name" value="PKS_DH"/>
    <property type="match status" value="1"/>
</dbReference>